<sequence length="154" mass="18275">MPLYEHVFLARQDISGQQAEQLVDQYKTLIEENGGSIKKVENWGIRNLAYRINKNRKAHYAMMNIEAPHAAIAEMERQMRLNEDVLRYLTVRVEEFEEGPSAMMQKRDRDDRRRRDRPERGDRPDRGDRGDRPRRDDDRGPRRDDDRGPRGGEQ</sequence>
<dbReference type="GO" id="GO:0005840">
    <property type="term" value="C:ribosome"/>
    <property type="evidence" value="ECO:0007669"/>
    <property type="project" value="UniProtKB-KW"/>
</dbReference>
<evidence type="ECO:0000256" key="3">
    <source>
        <dbReference type="ARBA" id="ARBA00022884"/>
    </source>
</evidence>
<keyword evidence="5 8" id="KW-0687">Ribonucleoprotein</keyword>
<keyword evidence="3 8" id="KW-0694">RNA-binding</keyword>
<dbReference type="HAMAP" id="MF_00360">
    <property type="entry name" value="Ribosomal_bS6"/>
    <property type="match status" value="1"/>
</dbReference>
<comment type="function">
    <text evidence="6 8">Binds together with bS18 to 16S ribosomal RNA.</text>
</comment>
<dbReference type="CDD" id="cd00473">
    <property type="entry name" value="bS6"/>
    <property type="match status" value="1"/>
</dbReference>
<gene>
    <name evidence="8" type="primary">rpsF</name>
    <name evidence="10" type="ORF">M2319_003506</name>
</gene>
<comment type="similarity">
    <text evidence="1 8">Belongs to the bacterial ribosomal protein bS6 family.</text>
</comment>
<evidence type="ECO:0000256" key="5">
    <source>
        <dbReference type="ARBA" id="ARBA00023274"/>
    </source>
</evidence>
<dbReference type="Pfam" id="PF01250">
    <property type="entry name" value="Ribosomal_S6"/>
    <property type="match status" value="1"/>
</dbReference>
<reference evidence="11" key="1">
    <citation type="submission" date="2023-07" db="EMBL/GenBank/DDBJ databases">
        <title>Genome sequencing of Purple Non-Sulfur Bacteria from various extreme environments.</title>
        <authorList>
            <person name="Mayer M."/>
        </authorList>
    </citation>
    <scope>NUCLEOTIDE SEQUENCE [LARGE SCALE GENOMIC DNA]</scope>
    <source>
        <strain evidence="11">DSM 17935</strain>
    </source>
</reference>
<keyword evidence="2 8" id="KW-0699">rRNA-binding</keyword>
<evidence type="ECO:0000256" key="8">
    <source>
        <dbReference type="HAMAP-Rule" id="MF_00360"/>
    </source>
</evidence>
<dbReference type="SUPFAM" id="SSF54995">
    <property type="entry name" value="Ribosomal protein S6"/>
    <property type="match status" value="1"/>
</dbReference>
<evidence type="ECO:0000313" key="11">
    <source>
        <dbReference type="Proteomes" id="UP001209755"/>
    </source>
</evidence>
<dbReference type="InterPro" id="IPR000529">
    <property type="entry name" value="Ribosomal_bS6"/>
</dbReference>
<dbReference type="PROSITE" id="PS01048">
    <property type="entry name" value="RIBOSOMAL_S6"/>
    <property type="match status" value="1"/>
</dbReference>
<dbReference type="EMBL" id="JAOQNS010000011">
    <property type="protein sequence ID" value="MCW2309155.1"/>
    <property type="molecule type" value="Genomic_DNA"/>
</dbReference>
<evidence type="ECO:0000256" key="4">
    <source>
        <dbReference type="ARBA" id="ARBA00022980"/>
    </source>
</evidence>
<dbReference type="InterPro" id="IPR014717">
    <property type="entry name" value="Transl_elong_EF1B/ribsomal_bS6"/>
</dbReference>
<feature type="compositionally biased region" description="Basic and acidic residues" evidence="9">
    <location>
        <begin position="105"/>
        <end position="154"/>
    </location>
</feature>
<evidence type="ECO:0000256" key="2">
    <source>
        <dbReference type="ARBA" id="ARBA00022730"/>
    </source>
</evidence>
<evidence type="ECO:0000256" key="1">
    <source>
        <dbReference type="ARBA" id="ARBA00009512"/>
    </source>
</evidence>
<dbReference type="InterPro" id="IPR020815">
    <property type="entry name" value="Ribosomal_bS6_CS"/>
</dbReference>
<evidence type="ECO:0000256" key="9">
    <source>
        <dbReference type="SAM" id="MobiDB-lite"/>
    </source>
</evidence>
<dbReference type="InterPro" id="IPR020814">
    <property type="entry name" value="Ribosomal_S6_plastid/chlpt"/>
</dbReference>
<dbReference type="PANTHER" id="PTHR21011">
    <property type="entry name" value="MITOCHONDRIAL 28S RIBOSOMAL PROTEIN S6"/>
    <property type="match status" value="1"/>
</dbReference>
<dbReference type="PANTHER" id="PTHR21011:SF1">
    <property type="entry name" value="SMALL RIBOSOMAL SUBUNIT PROTEIN BS6M"/>
    <property type="match status" value="1"/>
</dbReference>
<feature type="region of interest" description="Disordered" evidence="9">
    <location>
        <begin position="97"/>
        <end position="154"/>
    </location>
</feature>
<dbReference type="RefSeq" id="WP_264602746.1">
    <property type="nucleotide sequence ID" value="NZ_JAOQNS010000011.1"/>
</dbReference>
<dbReference type="Gene3D" id="3.30.70.60">
    <property type="match status" value="1"/>
</dbReference>
<dbReference type="NCBIfam" id="TIGR00166">
    <property type="entry name" value="S6"/>
    <property type="match status" value="1"/>
</dbReference>
<name>A0ABT3HFJ6_9HYPH</name>
<keyword evidence="4 8" id="KW-0689">Ribosomal protein</keyword>
<protein>
    <recommendedName>
        <fullName evidence="7 8">Small ribosomal subunit protein bS6</fullName>
    </recommendedName>
</protein>
<dbReference type="InterPro" id="IPR035980">
    <property type="entry name" value="Ribosomal_bS6_sf"/>
</dbReference>
<keyword evidence="11" id="KW-1185">Reference proteome</keyword>
<comment type="caution">
    <text evidence="10">The sequence shown here is derived from an EMBL/GenBank/DDBJ whole genome shotgun (WGS) entry which is preliminary data.</text>
</comment>
<proteinExistence type="inferred from homology"/>
<evidence type="ECO:0000313" key="10">
    <source>
        <dbReference type="EMBL" id="MCW2309155.1"/>
    </source>
</evidence>
<accession>A0ABT3HFJ6</accession>
<evidence type="ECO:0000256" key="6">
    <source>
        <dbReference type="ARBA" id="ARBA00035104"/>
    </source>
</evidence>
<dbReference type="Proteomes" id="UP001209755">
    <property type="component" value="Unassembled WGS sequence"/>
</dbReference>
<organism evidence="10 11">
    <name type="scientific">Rhodobium gokarnense</name>
    <dbReference type="NCBI Taxonomy" id="364296"/>
    <lineage>
        <taxon>Bacteria</taxon>
        <taxon>Pseudomonadati</taxon>
        <taxon>Pseudomonadota</taxon>
        <taxon>Alphaproteobacteria</taxon>
        <taxon>Hyphomicrobiales</taxon>
        <taxon>Rhodobiaceae</taxon>
        <taxon>Rhodobium</taxon>
    </lineage>
</organism>
<evidence type="ECO:0000256" key="7">
    <source>
        <dbReference type="ARBA" id="ARBA00035294"/>
    </source>
</evidence>